<dbReference type="EMBL" id="AYKG01000015">
    <property type="protein sequence ID" value="ROO29410.1"/>
    <property type="molecule type" value="Genomic_DNA"/>
</dbReference>
<keyword evidence="2" id="KW-1185">Reference proteome</keyword>
<name>A0A423PUY2_9GAMM</name>
<proteinExistence type="predicted"/>
<dbReference type="Proteomes" id="UP000285310">
    <property type="component" value="Unassembled WGS sequence"/>
</dbReference>
<organism evidence="1 2">
    <name type="scientific">Salinisphaera japonica YTM-1</name>
    <dbReference type="NCBI Taxonomy" id="1209778"/>
    <lineage>
        <taxon>Bacteria</taxon>
        <taxon>Pseudomonadati</taxon>
        <taxon>Pseudomonadota</taxon>
        <taxon>Gammaproteobacteria</taxon>
        <taxon>Salinisphaerales</taxon>
        <taxon>Salinisphaeraceae</taxon>
        <taxon>Salinisphaera</taxon>
    </lineage>
</organism>
<dbReference type="InterPro" id="IPR027417">
    <property type="entry name" value="P-loop_NTPase"/>
</dbReference>
<dbReference type="InParanoid" id="A0A423PUY2"/>
<gene>
    <name evidence="1" type="ORF">SAJA_06275</name>
</gene>
<evidence type="ECO:0000313" key="1">
    <source>
        <dbReference type="EMBL" id="ROO29410.1"/>
    </source>
</evidence>
<protein>
    <recommendedName>
        <fullName evidence="3">Sulfotransferase</fullName>
    </recommendedName>
</protein>
<dbReference type="SUPFAM" id="SSF52540">
    <property type="entry name" value="P-loop containing nucleoside triphosphate hydrolases"/>
    <property type="match status" value="1"/>
</dbReference>
<reference evidence="1 2" key="1">
    <citation type="submission" date="2013-10" db="EMBL/GenBank/DDBJ databases">
        <title>Salinisphaera japonica YTM-1 Genome Sequencing.</title>
        <authorList>
            <person name="Lai Q."/>
            <person name="Li C."/>
            <person name="Shao Z."/>
        </authorList>
    </citation>
    <scope>NUCLEOTIDE SEQUENCE [LARGE SCALE GENOMIC DNA]</scope>
    <source>
        <strain evidence="1 2">YTM-1</strain>
    </source>
</reference>
<accession>A0A423PUY2</accession>
<evidence type="ECO:0008006" key="3">
    <source>
        <dbReference type="Google" id="ProtNLM"/>
    </source>
</evidence>
<sequence>MLILTGHPRSGTELLFELCSAHPDIELTLESGVFRCLGVPASLFQLSMLGRSIARRHETVFRLDQNNRTRWQRLQSHRFMAGIARDVAGRQKGLVSADDIGAALHRAWPHARIVGDKFPDYVFNLGPLVDAPTMKTIVIERDGRDVVASYLARLSGGWADLPVFGAWQDAASIAGRWVEAVEAVERQADKLLVLRYERLVAEPLSELARVAAYLNIDPAGFEGADEKIHGASVGGYAERLTAAQQADVMRVAGPTLARLGYT</sequence>
<dbReference type="AlphaFoldDB" id="A0A423PUY2"/>
<evidence type="ECO:0000313" key="2">
    <source>
        <dbReference type="Proteomes" id="UP000285310"/>
    </source>
</evidence>
<dbReference type="OrthoDB" id="9815894at2"/>
<dbReference type="Gene3D" id="3.40.50.300">
    <property type="entry name" value="P-loop containing nucleotide triphosphate hydrolases"/>
    <property type="match status" value="1"/>
</dbReference>
<dbReference type="Pfam" id="PF13469">
    <property type="entry name" value="Sulfotransfer_3"/>
    <property type="match status" value="1"/>
</dbReference>
<dbReference type="RefSeq" id="WP_123657787.1">
    <property type="nucleotide sequence ID" value="NZ_AYKG01000015.1"/>
</dbReference>
<comment type="caution">
    <text evidence="1">The sequence shown here is derived from an EMBL/GenBank/DDBJ whole genome shotgun (WGS) entry which is preliminary data.</text>
</comment>